<name>A0A922LDN3_DERFA</name>
<reference evidence="1" key="1">
    <citation type="submission" date="2013-05" db="EMBL/GenBank/DDBJ databases">
        <authorList>
            <person name="Yim A.K.Y."/>
            <person name="Chan T.F."/>
            <person name="Ji K.M."/>
            <person name="Liu X.Y."/>
            <person name="Zhou J.W."/>
            <person name="Li R.Q."/>
            <person name="Yang K.Y."/>
            <person name="Li J."/>
            <person name="Li M."/>
            <person name="Law P.T.W."/>
            <person name="Wu Y.L."/>
            <person name="Cai Z.L."/>
            <person name="Qin H."/>
            <person name="Bao Y."/>
            <person name="Leung R.K.K."/>
            <person name="Ng P.K.S."/>
            <person name="Zou J."/>
            <person name="Zhong X.J."/>
            <person name="Ran P.X."/>
            <person name="Zhong N.S."/>
            <person name="Liu Z.G."/>
            <person name="Tsui S.K.W."/>
        </authorList>
    </citation>
    <scope>NUCLEOTIDE SEQUENCE</scope>
    <source>
        <strain evidence="1">Derf</strain>
        <tissue evidence="1">Whole organism</tissue>
    </source>
</reference>
<accession>A0A922LDN3</accession>
<dbReference type="AlphaFoldDB" id="A0A922LDN3"/>
<dbReference type="EMBL" id="ASGP02000001">
    <property type="protein sequence ID" value="KAH9529885.1"/>
    <property type="molecule type" value="Genomic_DNA"/>
</dbReference>
<protein>
    <submittedName>
        <fullName evidence="1">Uncharacterized protein</fullName>
    </submittedName>
</protein>
<reference evidence="1" key="2">
    <citation type="journal article" date="2022" name="Res Sq">
        <title>Comparative Genomics Reveals Insights into the Divergent Evolution of Astigmatic Mites and Household Pest Adaptations.</title>
        <authorList>
            <person name="Xiong Q."/>
            <person name="Wan A.T.-Y."/>
            <person name="Liu X.-Y."/>
            <person name="Fung C.S.-H."/>
            <person name="Xiao X."/>
            <person name="Malainual N."/>
            <person name="Hou J."/>
            <person name="Wang L."/>
            <person name="Wang M."/>
            <person name="Yang K."/>
            <person name="Cui Y."/>
            <person name="Leung E."/>
            <person name="Nong W."/>
            <person name="Shin S.-K."/>
            <person name="Au S."/>
            <person name="Jeong K.Y."/>
            <person name="Chew F.T."/>
            <person name="Hui J."/>
            <person name="Leung T.F."/>
            <person name="Tungtrongchitr A."/>
            <person name="Zhong N."/>
            <person name="Liu Z."/>
            <person name="Tsui S."/>
        </authorList>
    </citation>
    <scope>NUCLEOTIDE SEQUENCE</scope>
    <source>
        <strain evidence="1">Derf</strain>
        <tissue evidence="1">Whole organism</tissue>
    </source>
</reference>
<keyword evidence="2" id="KW-1185">Reference proteome</keyword>
<evidence type="ECO:0000313" key="2">
    <source>
        <dbReference type="Proteomes" id="UP000790347"/>
    </source>
</evidence>
<organism evidence="1 2">
    <name type="scientific">Dermatophagoides farinae</name>
    <name type="common">American house dust mite</name>
    <dbReference type="NCBI Taxonomy" id="6954"/>
    <lineage>
        <taxon>Eukaryota</taxon>
        <taxon>Metazoa</taxon>
        <taxon>Ecdysozoa</taxon>
        <taxon>Arthropoda</taxon>
        <taxon>Chelicerata</taxon>
        <taxon>Arachnida</taxon>
        <taxon>Acari</taxon>
        <taxon>Acariformes</taxon>
        <taxon>Sarcoptiformes</taxon>
        <taxon>Astigmata</taxon>
        <taxon>Psoroptidia</taxon>
        <taxon>Analgoidea</taxon>
        <taxon>Pyroglyphidae</taxon>
        <taxon>Dermatophagoidinae</taxon>
        <taxon>Dermatophagoides</taxon>
    </lineage>
</organism>
<gene>
    <name evidence="1" type="ORF">DERF_003742</name>
</gene>
<comment type="caution">
    <text evidence="1">The sequence shown here is derived from an EMBL/GenBank/DDBJ whole genome shotgun (WGS) entry which is preliminary data.</text>
</comment>
<evidence type="ECO:0000313" key="1">
    <source>
        <dbReference type="EMBL" id="KAH9529885.1"/>
    </source>
</evidence>
<proteinExistence type="predicted"/>
<sequence>MEICISGAAAAATATVIVTEFQIHNIKRKRKIFIDDVVVVAIGFLPDVVKLLTNGRLELLAKTNSNNSSSDMAEISAESRIDKCILAKCTRYSLRDEIGVAQNAHFICK</sequence>
<dbReference type="Proteomes" id="UP000790347">
    <property type="component" value="Unassembled WGS sequence"/>
</dbReference>